<dbReference type="Pfam" id="PF03653">
    <property type="entry name" value="UPF0093"/>
    <property type="match status" value="1"/>
</dbReference>
<evidence type="ECO:0000256" key="1">
    <source>
        <dbReference type="ARBA" id="ARBA00004651"/>
    </source>
</evidence>
<keyword evidence="5 14" id="KW-1003">Cell membrane</keyword>
<evidence type="ECO:0000256" key="2">
    <source>
        <dbReference type="ARBA" id="ARBA00005073"/>
    </source>
</evidence>
<proteinExistence type="inferred from homology"/>
<evidence type="ECO:0000256" key="11">
    <source>
        <dbReference type="ARBA" id="ARBA00023004"/>
    </source>
</evidence>
<keyword evidence="8 14" id="KW-0479">Metal-binding</keyword>
<evidence type="ECO:0000313" key="16">
    <source>
        <dbReference type="EMBL" id="GLS01866.1"/>
    </source>
</evidence>
<comment type="cofactor">
    <cofactor evidence="14 15">
        <name>heme b</name>
        <dbReference type="ChEBI" id="CHEBI:60344"/>
    </cofactor>
    <text evidence="14 15">Binds 1 heme b (iron(II)-protoporphyrin IX) group per subunit.</text>
</comment>
<keyword evidence="10 14" id="KW-0560">Oxidoreductase</keyword>
<keyword evidence="12 14" id="KW-0472">Membrane</keyword>
<keyword evidence="11 14" id="KW-0408">Iron</keyword>
<evidence type="ECO:0000256" key="15">
    <source>
        <dbReference type="PIRNR" id="PIRNR004638"/>
    </source>
</evidence>
<name>A0ABQ6BIW1_9CAUL</name>
<keyword evidence="9 14" id="KW-1133">Transmembrane helix</keyword>
<evidence type="ECO:0000256" key="8">
    <source>
        <dbReference type="ARBA" id="ARBA00022723"/>
    </source>
</evidence>
<evidence type="ECO:0000256" key="6">
    <source>
        <dbReference type="ARBA" id="ARBA00022617"/>
    </source>
</evidence>
<organism evidence="16 17">
    <name type="scientific">Brevundimonas denitrificans</name>
    <dbReference type="NCBI Taxonomy" id="1443434"/>
    <lineage>
        <taxon>Bacteria</taxon>
        <taxon>Pseudomonadati</taxon>
        <taxon>Pseudomonadota</taxon>
        <taxon>Alphaproteobacteria</taxon>
        <taxon>Caulobacterales</taxon>
        <taxon>Caulobacteraceae</taxon>
        <taxon>Brevundimonas</taxon>
    </lineage>
</organism>
<keyword evidence="7 14" id="KW-0812">Transmembrane</keyword>
<evidence type="ECO:0000256" key="5">
    <source>
        <dbReference type="ARBA" id="ARBA00022475"/>
    </source>
</evidence>
<dbReference type="PIRSF" id="PIRSF004638">
    <property type="entry name" value="UCP004638"/>
    <property type="match status" value="1"/>
</dbReference>
<feature type="binding site" description="axial binding residue" evidence="14">
    <location>
        <position position="115"/>
    </location>
    <ligand>
        <name>heme</name>
        <dbReference type="ChEBI" id="CHEBI:30413"/>
    </ligand>
    <ligandPart>
        <name>Fe</name>
        <dbReference type="ChEBI" id="CHEBI:18248"/>
    </ligandPart>
</feature>
<evidence type="ECO:0000256" key="4">
    <source>
        <dbReference type="ARBA" id="ARBA00017504"/>
    </source>
</evidence>
<comment type="pathway">
    <text evidence="2 14 15">Porphyrin-containing compound metabolism; protoporphyrin-IX biosynthesis; protoporphyrin-IX from protoporphyrinogen-IX: step 1/1.</text>
</comment>
<dbReference type="EMBL" id="BSOY01000040">
    <property type="protein sequence ID" value="GLS01866.1"/>
    <property type="molecule type" value="Genomic_DNA"/>
</dbReference>
<evidence type="ECO:0000256" key="14">
    <source>
        <dbReference type="HAMAP-Rule" id="MF_02239"/>
    </source>
</evidence>
<comment type="caution">
    <text evidence="16">The sequence shown here is derived from an EMBL/GenBank/DDBJ whole genome shotgun (WGS) entry which is preliminary data.</text>
</comment>
<dbReference type="InterPro" id="IPR005265">
    <property type="entry name" value="HemJ-like"/>
</dbReference>
<evidence type="ECO:0000256" key="10">
    <source>
        <dbReference type="ARBA" id="ARBA00023002"/>
    </source>
</evidence>
<dbReference type="HAMAP" id="MF_02239">
    <property type="entry name" value="HemJ"/>
    <property type="match status" value="1"/>
</dbReference>
<dbReference type="PANTHER" id="PTHR40255:SF1">
    <property type="entry name" value="PROTOPORPHYRINOGEN IX OXIDASE"/>
    <property type="match status" value="1"/>
</dbReference>
<evidence type="ECO:0000256" key="7">
    <source>
        <dbReference type="ARBA" id="ARBA00022692"/>
    </source>
</evidence>
<keyword evidence="6 14" id="KW-0349">Heme</keyword>
<feature type="binding site" description="axial binding residue" evidence="14">
    <location>
        <position position="27"/>
    </location>
    <ligand>
        <name>heme</name>
        <dbReference type="ChEBI" id="CHEBI:30413"/>
    </ligand>
    <ligandPart>
        <name>Fe</name>
        <dbReference type="ChEBI" id="CHEBI:18248"/>
    </ligandPart>
</feature>
<comment type="catalytic activity">
    <reaction evidence="13 14 15">
        <text>protoporphyrinogen IX + 3 A = protoporphyrin IX + 3 AH2</text>
        <dbReference type="Rhea" id="RHEA:62000"/>
        <dbReference type="ChEBI" id="CHEBI:13193"/>
        <dbReference type="ChEBI" id="CHEBI:17499"/>
        <dbReference type="ChEBI" id="CHEBI:57306"/>
        <dbReference type="ChEBI" id="CHEBI:57307"/>
    </reaction>
</comment>
<evidence type="ECO:0000256" key="9">
    <source>
        <dbReference type="ARBA" id="ARBA00022989"/>
    </source>
</evidence>
<comment type="subunit">
    <text evidence="14">Homodimer.</text>
</comment>
<comment type="subcellular location">
    <subcellularLocation>
        <location evidence="1 14">Cell membrane</location>
        <topology evidence="1 14">Multi-pass membrane protein</topology>
    </subcellularLocation>
</comment>
<reference evidence="17" key="1">
    <citation type="journal article" date="2019" name="Int. J. Syst. Evol. Microbiol.">
        <title>The Global Catalogue of Microorganisms (GCM) 10K type strain sequencing project: providing services to taxonomists for standard genome sequencing and annotation.</title>
        <authorList>
            <consortium name="The Broad Institute Genomics Platform"/>
            <consortium name="The Broad Institute Genome Sequencing Center for Infectious Disease"/>
            <person name="Wu L."/>
            <person name="Ma J."/>
        </authorList>
    </citation>
    <scope>NUCLEOTIDE SEQUENCE [LARGE SCALE GENOMIC DNA]</scope>
    <source>
        <strain evidence="17">NBRC 110107</strain>
    </source>
</reference>
<dbReference type="Proteomes" id="UP001156921">
    <property type="component" value="Unassembled WGS sequence"/>
</dbReference>
<dbReference type="PANTHER" id="PTHR40255">
    <property type="entry name" value="UPF0093 MEMBRANE PROTEIN SLR1790"/>
    <property type="match status" value="1"/>
</dbReference>
<comment type="similarity">
    <text evidence="3 14 15">Belongs to the HemJ family.</text>
</comment>
<evidence type="ECO:0000256" key="3">
    <source>
        <dbReference type="ARBA" id="ARBA00006501"/>
    </source>
</evidence>
<sequence>MPGELESLSPDLRAESGVTFEIVRGLHILAVIAWMAGMLFLPRLYAYDAEQADKAEPLRSEMRGLLRTWQHRLLKIIINPSMTAAWIFGVWMIGIHMFEYGEGWGFLAQPWMVAKLAGVIALSGWHGFLAGELKRIKAGTSVRSGKFWRMTNEIPFVIAVVMVLSVTTQWTF</sequence>
<feature type="transmembrane region" description="Helical" evidence="14">
    <location>
        <begin position="113"/>
        <end position="133"/>
    </location>
</feature>
<gene>
    <name evidence="16" type="ORF">GCM10007859_18840</name>
</gene>
<evidence type="ECO:0000256" key="13">
    <source>
        <dbReference type="ARBA" id="ARBA00048390"/>
    </source>
</evidence>
<keyword evidence="17" id="KW-1185">Reference proteome</keyword>
<feature type="transmembrane region" description="Helical" evidence="14">
    <location>
        <begin position="22"/>
        <end position="41"/>
    </location>
</feature>
<dbReference type="EC" id="1.3.99.-" evidence="14 15"/>
<feature type="transmembrane region" description="Helical" evidence="14">
    <location>
        <begin position="73"/>
        <end position="93"/>
    </location>
</feature>
<accession>A0ABQ6BIW1</accession>
<evidence type="ECO:0000256" key="12">
    <source>
        <dbReference type="ARBA" id="ARBA00023136"/>
    </source>
</evidence>
<evidence type="ECO:0000313" key="17">
    <source>
        <dbReference type="Proteomes" id="UP001156921"/>
    </source>
</evidence>
<feature type="transmembrane region" description="Helical" evidence="14">
    <location>
        <begin position="154"/>
        <end position="171"/>
    </location>
</feature>
<protein>
    <recommendedName>
        <fullName evidence="4 14">Protoporphyrinogen IX oxidase</fullName>
        <shortName evidence="14">PPO</shortName>
        <ecNumber evidence="14 15">1.3.99.-</ecNumber>
    </recommendedName>
</protein>
<comment type="function">
    <text evidence="14 15">Catalyzes the oxidation of protoporphyrinogen IX to protoporphyrin IX.</text>
</comment>